<organism evidence="1 2">
    <name type="scientific">Elaphomyces granulatus</name>
    <dbReference type="NCBI Taxonomy" id="519963"/>
    <lineage>
        <taxon>Eukaryota</taxon>
        <taxon>Fungi</taxon>
        <taxon>Dikarya</taxon>
        <taxon>Ascomycota</taxon>
        <taxon>Pezizomycotina</taxon>
        <taxon>Eurotiomycetes</taxon>
        <taxon>Eurotiomycetidae</taxon>
        <taxon>Eurotiales</taxon>
        <taxon>Elaphomycetaceae</taxon>
        <taxon>Elaphomyces</taxon>
    </lineage>
</organism>
<dbReference type="EMBL" id="NPHW01002571">
    <property type="protein sequence ID" value="OXV11191.1"/>
    <property type="molecule type" value="Genomic_DNA"/>
</dbReference>
<dbReference type="AlphaFoldDB" id="A0A232M449"/>
<feature type="non-terminal residue" evidence="1">
    <location>
        <position position="301"/>
    </location>
</feature>
<name>A0A232M449_9EURO</name>
<accession>A0A232M449</accession>
<evidence type="ECO:0000313" key="2">
    <source>
        <dbReference type="Proteomes" id="UP000243515"/>
    </source>
</evidence>
<feature type="non-terminal residue" evidence="1">
    <location>
        <position position="1"/>
    </location>
</feature>
<keyword evidence="2" id="KW-1185">Reference proteome</keyword>
<comment type="caution">
    <text evidence="1">The sequence shown here is derived from an EMBL/GenBank/DDBJ whole genome shotgun (WGS) entry which is preliminary data.</text>
</comment>
<protein>
    <submittedName>
        <fullName evidence="1">Uncharacterized protein</fullName>
    </submittedName>
</protein>
<sequence length="301" mass="34279">PPPRRPFDIKVTYEHNHNHNIHSSPSSRLSAEDISQNVRATERFNIPGRSTKAVARSGEEGEAHETATIPALGLRCTVAEIPAPPPLSYTAESIGDLIQDWDSGAKLQIGGVHVPLKYWPDLYARYRGDIFSKRKEVWRQWRELNDWDEFWARYGQEAEDGGGREKCSWTALKANIKKYRSMLDARDVDRAKARYTEDEFAEKSSTVKSGRRTFYHSIAEPGKAVRELKAFLSWRCDQRRGLSGRIAPGILTLSSLKTFWRTWHLIYKAEVGRGFDNMTIRQIKDVSNVRAGDVDTTADSL</sequence>
<proteinExistence type="predicted"/>
<evidence type="ECO:0000313" key="1">
    <source>
        <dbReference type="EMBL" id="OXV11191.1"/>
    </source>
</evidence>
<reference evidence="1 2" key="1">
    <citation type="journal article" date="2015" name="Environ. Microbiol.">
        <title>Metagenome sequence of Elaphomyces granulatus from sporocarp tissue reveals Ascomycota ectomycorrhizal fingerprints of genome expansion and a Proteobacteria-rich microbiome.</title>
        <authorList>
            <person name="Quandt C.A."/>
            <person name="Kohler A."/>
            <person name="Hesse C.N."/>
            <person name="Sharpton T.J."/>
            <person name="Martin F."/>
            <person name="Spatafora J.W."/>
        </authorList>
    </citation>
    <scope>NUCLEOTIDE SEQUENCE [LARGE SCALE GENOMIC DNA]</scope>
    <source>
        <strain evidence="1 2">OSC145934</strain>
    </source>
</reference>
<dbReference type="Proteomes" id="UP000243515">
    <property type="component" value="Unassembled WGS sequence"/>
</dbReference>
<gene>
    <name evidence="1" type="ORF">Egran_01049</name>
</gene>